<dbReference type="KEGG" id="cdet:87945163"/>
<dbReference type="PANTHER" id="PTHR24305">
    <property type="entry name" value="CYTOCHROME P450"/>
    <property type="match status" value="1"/>
</dbReference>
<dbReference type="InterPro" id="IPR036396">
    <property type="entry name" value="Cyt_P450_sf"/>
</dbReference>
<evidence type="ECO:0000256" key="2">
    <source>
        <dbReference type="ARBA" id="ARBA00010617"/>
    </source>
</evidence>
<evidence type="ECO:0000256" key="6">
    <source>
        <dbReference type="RuleBase" id="RU000461"/>
    </source>
</evidence>
<protein>
    <submittedName>
        <fullName evidence="9">Cytochrome P450</fullName>
    </submittedName>
</protein>
<dbReference type="GO" id="GO:0005506">
    <property type="term" value="F:iron ion binding"/>
    <property type="evidence" value="ECO:0007669"/>
    <property type="project" value="InterPro"/>
</dbReference>
<evidence type="ECO:0000256" key="8">
    <source>
        <dbReference type="SAM" id="SignalP"/>
    </source>
</evidence>
<dbReference type="Proteomes" id="UP001322277">
    <property type="component" value="Chromosome 5"/>
</dbReference>
<reference evidence="10" key="1">
    <citation type="journal article" date="2023" name="bioRxiv">
        <title>Complete genome of the Medicago anthracnose fungus, Colletotrichum destructivum, reveals a mini-chromosome-like region within a core chromosome.</title>
        <authorList>
            <person name="Lapalu N."/>
            <person name="Simon A."/>
            <person name="Lu A."/>
            <person name="Plaumann P.-L."/>
            <person name="Amselem J."/>
            <person name="Pigne S."/>
            <person name="Auger A."/>
            <person name="Koch C."/>
            <person name="Dallery J.-F."/>
            <person name="O'Connell R.J."/>
        </authorList>
    </citation>
    <scope>NUCLEOTIDE SEQUENCE [LARGE SCALE GENOMIC DNA]</scope>
    <source>
        <strain evidence="10">CBS 520.97</strain>
    </source>
</reference>
<feature type="chain" id="PRO_5043971317" evidence="8">
    <location>
        <begin position="23"/>
        <end position="665"/>
    </location>
</feature>
<dbReference type="EMBL" id="CP137309">
    <property type="protein sequence ID" value="WQF83646.1"/>
    <property type="molecule type" value="Genomic_DNA"/>
</dbReference>
<dbReference type="RefSeq" id="XP_062780870.1">
    <property type="nucleotide sequence ID" value="XM_062924819.1"/>
</dbReference>
<dbReference type="InterPro" id="IPR050121">
    <property type="entry name" value="Cytochrome_P450_monoxygenase"/>
</dbReference>
<feature type="compositionally biased region" description="Low complexity" evidence="7">
    <location>
        <begin position="507"/>
        <end position="525"/>
    </location>
</feature>
<comment type="similarity">
    <text evidence="2 6">Belongs to the cytochrome P450 family.</text>
</comment>
<dbReference type="CDD" id="cd11070">
    <property type="entry name" value="CYP56-like"/>
    <property type="match status" value="1"/>
</dbReference>
<evidence type="ECO:0000256" key="1">
    <source>
        <dbReference type="ARBA" id="ARBA00001971"/>
    </source>
</evidence>
<keyword evidence="6" id="KW-0503">Monooxygenase</keyword>
<organism evidence="9 10">
    <name type="scientific">Colletotrichum destructivum</name>
    <dbReference type="NCBI Taxonomy" id="34406"/>
    <lineage>
        <taxon>Eukaryota</taxon>
        <taxon>Fungi</taxon>
        <taxon>Dikarya</taxon>
        <taxon>Ascomycota</taxon>
        <taxon>Pezizomycotina</taxon>
        <taxon>Sordariomycetes</taxon>
        <taxon>Hypocreomycetidae</taxon>
        <taxon>Glomerellales</taxon>
        <taxon>Glomerellaceae</taxon>
        <taxon>Colletotrichum</taxon>
        <taxon>Colletotrichum destructivum species complex</taxon>
    </lineage>
</organism>
<evidence type="ECO:0000256" key="4">
    <source>
        <dbReference type="ARBA" id="ARBA00022723"/>
    </source>
</evidence>
<dbReference type="InterPro" id="IPR017972">
    <property type="entry name" value="Cyt_P450_CS"/>
</dbReference>
<evidence type="ECO:0000313" key="10">
    <source>
        <dbReference type="Proteomes" id="UP001322277"/>
    </source>
</evidence>
<name>A0AAX4IJN0_9PEZI</name>
<feature type="region of interest" description="Disordered" evidence="7">
    <location>
        <begin position="294"/>
        <end position="318"/>
    </location>
</feature>
<feature type="signal peptide" evidence="8">
    <location>
        <begin position="1"/>
        <end position="22"/>
    </location>
</feature>
<gene>
    <name evidence="9" type="ORF">CDEST_08660</name>
</gene>
<feature type="region of interest" description="Disordered" evidence="7">
    <location>
        <begin position="420"/>
        <end position="440"/>
    </location>
</feature>
<dbReference type="SUPFAM" id="SSF48264">
    <property type="entry name" value="Cytochrome P450"/>
    <property type="match status" value="1"/>
</dbReference>
<dbReference type="GO" id="GO:0004497">
    <property type="term" value="F:monooxygenase activity"/>
    <property type="evidence" value="ECO:0007669"/>
    <property type="project" value="UniProtKB-KW"/>
</dbReference>
<dbReference type="PROSITE" id="PS00086">
    <property type="entry name" value="CYTOCHROME_P450"/>
    <property type="match status" value="1"/>
</dbReference>
<accession>A0AAX4IJN0</accession>
<dbReference type="AlphaFoldDB" id="A0AAX4IJN0"/>
<dbReference type="GeneID" id="87945163"/>
<feature type="region of interest" description="Disordered" evidence="7">
    <location>
        <begin position="188"/>
        <end position="207"/>
    </location>
</feature>
<keyword evidence="3 6" id="KW-0349">Heme</keyword>
<dbReference type="Pfam" id="PF00067">
    <property type="entry name" value="p450"/>
    <property type="match status" value="2"/>
</dbReference>
<evidence type="ECO:0000313" key="9">
    <source>
        <dbReference type="EMBL" id="WQF83646.1"/>
    </source>
</evidence>
<dbReference type="PANTHER" id="PTHR24305:SF166">
    <property type="entry name" value="CYTOCHROME P450 12A4, MITOCHONDRIAL-RELATED"/>
    <property type="match status" value="1"/>
</dbReference>
<dbReference type="InterPro" id="IPR001128">
    <property type="entry name" value="Cyt_P450"/>
</dbReference>
<feature type="region of interest" description="Disordered" evidence="7">
    <location>
        <begin position="504"/>
        <end position="525"/>
    </location>
</feature>
<keyword evidence="5 6" id="KW-0408">Iron</keyword>
<evidence type="ECO:0000256" key="3">
    <source>
        <dbReference type="ARBA" id="ARBA00022617"/>
    </source>
</evidence>
<keyword evidence="10" id="KW-1185">Reference proteome</keyword>
<keyword evidence="4 6" id="KW-0479">Metal-binding</keyword>
<dbReference type="PRINTS" id="PR00385">
    <property type="entry name" value="P450"/>
</dbReference>
<sequence>MGPLYTALILLPTLWIASHLRALYNNYRAALLTGLPIIICPYDPESFIIAVFCVPARPLLKRVLPARAFAAVELTIFGWEFRDKAAVHARVGPAFVVVTTGLNQLICADPAMAHAILARRREFVQPAISIKVMSFLGMNILTSNGESWSRQRRIVAPALNERISPDVWRETAEQATFLVDLLLSPPSSSSSSDPLPPHTPGTSDTIPGLRSVAINVLTRIAYGHRKPFALPSLPRDPRAPMSYVDAISLVTQLLVPSAFVPVWLLSLPVMPRLLRTLGAALARMPALTADMLDQERRRAAEQQQQQQQQDTTAAGGNHAPDTIMSMLVRLSDQEKKSQAAATAAADDDDDDDAAVASRDKKTAAATANKTYLTEDEIAGNLFIFTAAGFDTTANTLAYAVTLLAAHPEWQAWIRAEIDAVLGPPGPQDDDDDDDGKGELPDYATAFPKLTRCLAVMVSLSIPLDPNQPPPKQEILKTPRPIQQYETLRLFPPLTHLMRSNETTQTMSYPSATDSSPSSSSTSPSSFTLRAPCAIYINTVALHTSPSTWGPDALTFNPARWLQPSVSGYNDSEAPQQQHLMTPPRGAFLPWSGGPRVCPGQKMSHVEFVTVIATLFRRCTAEPVPREGESMPQARQRLLDLTQDSQPILTLQMNRPQDVRLRWTKR</sequence>
<evidence type="ECO:0000256" key="5">
    <source>
        <dbReference type="ARBA" id="ARBA00023004"/>
    </source>
</evidence>
<dbReference type="Gene3D" id="1.10.630.10">
    <property type="entry name" value="Cytochrome P450"/>
    <property type="match status" value="1"/>
</dbReference>
<dbReference type="GO" id="GO:0016705">
    <property type="term" value="F:oxidoreductase activity, acting on paired donors, with incorporation or reduction of molecular oxygen"/>
    <property type="evidence" value="ECO:0007669"/>
    <property type="project" value="InterPro"/>
</dbReference>
<evidence type="ECO:0000256" key="7">
    <source>
        <dbReference type="SAM" id="MobiDB-lite"/>
    </source>
</evidence>
<dbReference type="GO" id="GO:0020037">
    <property type="term" value="F:heme binding"/>
    <property type="evidence" value="ECO:0007669"/>
    <property type="project" value="InterPro"/>
</dbReference>
<comment type="cofactor">
    <cofactor evidence="1">
        <name>heme</name>
        <dbReference type="ChEBI" id="CHEBI:30413"/>
    </cofactor>
</comment>
<keyword evidence="6" id="KW-0560">Oxidoreductase</keyword>
<keyword evidence="8" id="KW-0732">Signal</keyword>
<proteinExistence type="inferred from homology"/>